<feature type="transmembrane region" description="Helical" evidence="2">
    <location>
        <begin position="20"/>
        <end position="45"/>
    </location>
</feature>
<feature type="compositionally biased region" description="Polar residues" evidence="1">
    <location>
        <begin position="56"/>
        <end position="65"/>
    </location>
</feature>
<keyword evidence="2" id="KW-0472">Membrane</keyword>
<feature type="region of interest" description="Disordered" evidence="1">
    <location>
        <begin position="56"/>
        <end position="79"/>
    </location>
</feature>
<organism evidence="3 4">
    <name type="scientific">Clostridium saudiense</name>
    <dbReference type="NCBI Taxonomy" id="1414720"/>
    <lineage>
        <taxon>Bacteria</taxon>
        <taxon>Bacillati</taxon>
        <taxon>Bacillota</taxon>
        <taxon>Clostridia</taxon>
        <taxon>Eubacteriales</taxon>
        <taxon>Clostridiaceae</taxon>
        <taxon>Clostridium</taxon>
    </lineage>
</organism>
<proteinExistence type="predicted"/>
<evidence type="ECO:0000256" key="1">
    <source>
        <dbReference type="SAM" id="MobiDB-lite"/>
    </source>
</evidence>
<name>A0ABS2FEU1_9CLOT</name>
<dbReference type="SUPFAM" id="SSF110997">
    <property type="entry name" value="Sporulation related repeat"/>
    <property type="match status" value="1"/>
</dbReference>
<keyword evidence="2" id="KW-0812">Transmembrane</keyword>
<gene>
    <name evidence="3" type="ORF">H6A19_04390</name>
</gene>
<dbReference type="EMBL" id="JACJLL010000017">
    <property type="protein sequence ID" value="MBM6818587.1"/>
    <property type="molecule type" value="Genomic_DNA"/>
</dbReference>
<reference evidence="3 4" key="1">
    <citation type="journal article" date="2021" name="Sci. Rep.">
        <title>The distribution of antibiotic resistance genes in chicken gut microbiota commensals.</title>
        <authorList>
            <person name="Juricova H."/>
            <person name="Matiasovicova J."/>
            <person name="Kubasova T."/>
            <person name="Cejkova D."/>
            <person name="Rychlik I."/>
        </authorList>
    </citation>
    <scope>NUCLEOTIDE SEQUENCE [LARGE SCALE GENOMIC DNA]</scope>
    <source>
        <strain evidence="3 4">An435</strain>
    </source>
</reference>
<comment type="caution">
    <text evidence="3">The sequence shown here is derived from an EMBL/GenBank/DDBJ whole genome shotgun (WGS) entry which is preliminary data.</text>
</comment>
<keyword evidence="4" id="KW-1185">Reference proteome</keyword>
<evidence type="ECO:0000313" key="4">
    <source>
        <dbReference type="Proteomes" id="UP000767334"/>
    </source>
</evidence>
<evidence type="ECO:0000313" key="3">
    <source>
        <dbReference type="EMBL" id="MBM6818587.1"/>
    </source>
</evidence>
<dbReference type="InterPro" id="IPR036680">
    <property type="entry name" value="SPOR-like_sf"/>
</dbReference>
<dbReference type="Proteomes" id="UP000767334">
    <property type="component" value="Unassembled WGS sequence"/>
</dbReference>
<accession>A0ABS2FEU1</accession>
<dbReference type="RefSeq" id="WP_204571940.1">
    <property type="nucleotide sequence ID" value="NZ_JACJLL010000017.1"/>
</dbReference>
<keyword evidence="2" id="KW-1133">Transmembrane helix</keyword>
<evidence type="ECO:0008006" key="5">
    <source>
        <dbReference type="Google" id="ProtNLM"/>
    </source>
</evidence>
<evidence type="ECO:0000256" key="2">
    <source>
        <dbReference type="SAM" id="Phobius"/>
    </source>
</evidence>
<sequence length="266" mass="29670">MRYTRYNYKKKKNNDILKFILSFIGMSVFVIIVGVLLANIIIHFLPLNNASTADASNKNEQVQTDNSENVSNEVSEGEADTQVNAAEVVDNDKSSEATQGTINTSFMAIQCGYFAQEDNAKEIFNNVANGYGAFIYNDADKFKVLAGVYAADEGQAIIDKLTASGIECAKVEFNLNSGSAIENQIAGIYDGYLEILDTAFKDDVKSFDTTDFKNWVSKLEDIKEGDKYEVLSDLKKHINELGTEINKEDVSNEMQYLYKILLNFNK</sequence>
<protein>
    <recommendedName>
        <fullName evidence="5">SPOR domain-containing protein</fullName>
    </recommendedName>
</protein>